<dbReference type="Proteomes" id="UP001163823">
    <property type="component" value="Chromosome 2"/>
</dbReference>
<accession>A0AAD7QDR3</accession>
<gene>
    <name evidence="1" type="ORF">O6P43_002837</name>
</gene>
<reference evidence="1" key="1">
    <citation type="journal article" date="2023" name="Science">
        <title>Elucidation of the pathway for biosynthesis of saponin adjuvants from the soapbark tree.</title>
        <authorList>
            <person name="Reed J."/>
            <person name="Orme A."/>
            <person name="El-Demerdash A."/>
            <person name="Owen C."/>
            <person name="Martin L.B.B."/>
            <person name="Misra R.C."/>
            <person name="Kikuchi S."/>
            <person name="Rejzek M."/>
            <person name="Martin A.C."/>
            <person name="Harkess A."/>
            <person name="Leebens-Mack J."/>
            <person name="Louveau T."/>
            <person name="Stephenson M.J."/>
            <person name="Osbourn A."/>
        </authorList>
    </citation>
    <scope>NUCLEOTIDE SEQUENCE</scope>
    <source>
        <strain evidence="1">S10</strain>
    </source>
</reference>
<name>A0AAD7QDR3_QUISA</name>
<protein>
    <submittedName>
        <fullName evidence="1">Uncharacterized protein</fullName>
    </submittedName>
</protein>
<comment type="caution">
    <text evidence="1">The sequence shown here is derived from an EMBL/GenBank/DDBJ whole genome shotgun (WGS) entry which is preliminary data.</text>
</comment>
<evidence type="ECO:0000313" key="1">
    <source>
        <dbReference type="EMBL" id="KAJ7979439.1"/>
    </source>
</evidence>
<dbReference type="AlphaFoldDB" id="A0AAD7QDR3"/>
<proteinExistence type="predicted"/>
<evidence type="ECO:0000313" key="2">
    <source>
        <dbReference type="Proteomes" id="UP001163823"/>
    </source>
</evidence>
<sequence>MYLVLMEIGYMEFELLQYIWVRRWYFGFVFHFLKWLMEFPFWWEQHLPVSGAILSRSKVPGFPQARTSAR</sequence>
<dbReference type="EMBL" id="JARAOO010000002">
    <property type="protein sequence ID" value="KAJ7979439.1"/>
    <property type="molecule type" value="Genomic_DNA"/>
</dbReference>
<dbReference type="KEGG" id="qsa:O6P43_002837"/>
<organism evidence="1 2">
    <name type="scientific">Quillaja saponaria</name>
    <name type="common">Soap bark tree</name>
    <dbReference type="NCBI Taxonomy" id="32244"/>
    <lineage>
        <taxon>Eukaryota</taxon>
        <taxon>Viridiplantae</taxon>
        <taxon>Streptophyta</taxon>
        <taxon>Embryophyta</taxon>
        <taxon>Tracheophyta</taxon>
        <taxon>Spermatophyta</taxon>
        <taxon>Magnoliopsida</taxon>
        <taxon>eudicotyledons</taxon>
        <taxon>Gunneridae</taxon>
        <taxon>Pentapetalae</taxon>
        <taxon>rosids</taxon>
        <taxon>fabids</taxon>
        <taxon>Fabales</taxon>
        <taxon>Quillajaceae</taxon>
        <taxon>Quillaja</taxon>
    </lineage>
</organism>
<keyword evidence="2" id="KW-1185">Reference proteome</keyword>